<dbReference type="Proteomes" id="UP000094526">
    <property type="component" value="Unassembled WGS sequence"/>
</dbReference>
<keyword evidence="3" id="KW-1185">Reference proteome</keyword>
<feature type="compositionally biased region" description="Basic and acidic residues" evidence="1">
    <location>
        <begin position="226"/>
        <end position="240"/>
    </location>
</feature>
<dbReference type="VEuPathDB" id="FungiDB:G647_03247"/>
<feature type="compositionally biased region" description="Acidic residues" evidence="1">
    <location>
        <begin position="288"/>
        <end position="300"/>
    </location>
</feature>
<feature type="compositionally biased region" description="Basic and acidic residues" evidence="1">
    <location>
        <begin position="100"/>
        <end position="111"/>
    </location>
</feature>
<dbReference type="EMBL" id="LGRB01000011">
    <property type="protein sequence ID" value="OCT48645.1"/>
    <property type="molecule type" value="Genomic_DNA"/>
</dbReference>
<evidence type="ECO:0000313" key="3">
    <source>
        <dbReference type="Proteomes" id="UP000094526"/>
    </source>
</evidence>
<gene>
    <name evidence="2" type="ORF">CLCR_04744</name>
</gene>
<feature type="compositionally biased region" description="Polar residues" evidence="1">
    <location>
        <begin position="304"/>
        <end position="318"/>
    </location>
</feature>
<dbReference type="OrthoDB" id="4151101at2759"/>
<organism evidence="2 3">
    <name type="scientific">Cladophialophora carrionii</name>
    <dbReference type="NCBI Taxonomy" id="86049"/>
    <lineage>
        <taxon>Eukaryota</taxon>
        <taxon>Fungi</taxon>
        <taxon>Dikarya</taxon>
        <taxon>Ascomycota</taxon>
        <taxon>Pezizomycotina</taxon>
        <taxon>Eurotiomycetes</taxon>
        <taxon>Chaetothyriomycetidae</taxon>
        <taxon>Chaetothyriales</taxon>
        <taxon>Herpotrichiellaceae</taxon>
        <taxon>Cladophialophora</taxon>
    </lineage>
</organism>
<protein>
    <submittedName>
        <fullName evidence="2">Uncharacterized protein</fullName>
    </submittedName>
</protein>
<reference evidence="3" key="1">
    <citation type="submission" date="2015-07" db="EMBL/GenBank/DDBJ databases">
        <authorList>
            <person name="Teixeira M.M."/>
            <person name="Souza R.C."/>
            <person name="Almeida L.G."/>
            <person name="Vicente V.A."/>
            <person name="de Hoog S."/>
            <person name="Bocca A.L."/>
            <person name="de Almeida S.R."/>
            <person name="Vasconcelos A.T."/>
            <person name="Felipe M.S."/>
        </authorList>
    </citation>
    <scope>NUCLEOTIDE SEQUENCE [LARGE SCALE GENOMIC DNA]</scope>
    <source>
        <strain evidence="3">KSF</strain>
    </source>
</reference>
<dbReference type="eggNOG" id="ENOG502TIVK">
    <property type="taxonomic scope" value="Eukaryota"/>
</dbReference>
<dbReference type="VEuPathDB" id="FungiDB:CLCR_04744"/>
<feature type="region of interest" description="Disordered" evidence="1">
    <location>
        <begin position="530"/>
        <end position="576"/>
    </location>
</feature>
<evidence type="ECO:0000313" key="2">
    <source>
        <dbReference type="EMBL" id="OCT48645.1"/>
    </source>
</evidence>
<sequence length="576" mass="64228">MSSIYSSDRTDRASARASSKSVGQAIQWAQAWIVDGQNTSTAASTISSRSDPSSKEDDLDLDALFKRLDTYTAEVQELEERLKRARSNSEKSDGINVERFSFEDSYTREMNKALTPPGPTTISSSTASRHQHASSNATDEDEGQAPVDSLRRSSLSKSSPSKCATSSVPPESDKAPVEDDAGNEALAALQDHGQPPEAREDRDDPQPVVSGDWRACAEQRFPSIQPEHERSRSKFSKRMDSIQTSPNRRFFWKTLSPSPPLKETRRSPTLREAHTPDSAVEGQAERELEYDEYLLEDDEPGPSVPTSWSLPPRSSSKRVMTDESLPPRGSSNRAMSDESLPPRSSSKRAISDEVVQEQESTPPRPAPRRRMTTSDGRPSIRNGGFWSNPGVGVFDQGDVPPVPALSQSTSNATLKSSPPLTPLTIGGPREDQLRRELETLSIQDGAEALEHRYKKRRPPMLNLLDSDDEGNESTPMPTPLRPDHPGSLHEGEEEEDDERSLRPRPRRRKSIFSIFQRKSPVEKLIDMYFDDEPEKKPIPKRRSTWSRKGSPVQEKMPMSPAIPPQFQVLHEKQSSL</sequence>
<evidence type="ECO:0000256" key="1">
    <source>
        <dbReference type="SAM" id="MobiDB-lite"/>
    </source>
</evidence>
<proteinExistence type="predicted"/>
<dbReference type="AlphaFoldDB" id="A0A1C1CJE4"/>
<name>A0A1C1CJE4_9EURO</name>
<feature type="region of interest" description="Disordered" evidence="1">
    <location>
        <begin position="1"/>
        <end position="20"/>
    </location>
</feature>
<feature type="region of interest" description="Disordered" evidence="1">
    <location>
        <begin position="449"/>
        <end position="512"/>
    </location>
</feature>
<feature type="compositionally biased region" description="Basic and acidic residues" evidence="1">
    <location>
        <begin position="80"/>
        <end position="93"/>
    </location>
</feature>
<feature type="compositionally biased region" description="Polar residues" evidence="1">
    <location>
        <begin position="405"/>
        <end position="418"/>
    </location>
</feature>
<comment type="caution">
    <text evidence="2">The sequence shown here is derived from an EMBL/GenBank/DDBJ whole genome shotgun (WGS) entry which is preliminary data.</text>
</comment>
<feature type="compositionally biased region" description="Basic and acidic residues" evidence="1">
    <location>
        <begin position="481"/>
        <end position="490"/>
    </location>
</feature>
<feature type="compositionally biased region" description="Low complexity" evidence="1">
    <location>
        <begin position="152"/>
        <end position="167"/>
    </location>
</feature>
<feature type="region of interest" description="Disordered" evidence="1">
    <location>
        <begin position="80"/>
        <end position="434"/>
    </location>
</feature>
<accession>A0A1C1CJE4</accession>
<feature type="compositionally biased region" description="Basic and acidic residues" evidence="1">
    <location>
        <begin position="262"/>
        <end position="275"/>
    </location>
</feature>